<evidence type="ECO:0000313" key="2">
    <source>
        <dbReference type="EMBL" id="KIC74843.1"/>
    </source>
</evidence>
<comment type="caution">
    <text evidence="2">The sequence shown here is derived from an EMBL/GenBank/DDBJ whole genome shotgun (WGS) entry which is preliminary data.</text>
</comment>
<keyword evidence="1" id="KW-1133">Transmembrane helix</keyword>
<protein>
    <submittedName>
        <fullName evidence="2">Uncharacterized protein</fullName>
    </submittedName>
</protein>
<dbReference type="AlphaFoldDB" id="A0A0C1HK07"/>
<reference evidence="2 3" key="1">
    <citation type="journal article" date="2014" name="Mol. Biol. Evol.">
        <title>Massive expansion of Ubiquitination-related gene families within the Chlamydiae.</title>
        <authorList>
            <person name="Domman D."/>
            <person name="Collingro A."/>
            <person name="Lagkouvardos I."/>
            <person name="Gehre L."/>
            <person name="Weinmaier T."/>
            <person name="Rattei T."/>
            <person name="Subtil A."/>
            <person name="Horn M."/>
        </authorList>
    </citation>
    <scope>NUCLEOTIDE SEQUENCE [LARGE SCALE GENOMIC DNA]</scope>
    <source>
        <strain evidence="2 3">EI2</strain>
    </source>
</reference>
<evidence type="ECO:0000313" key="3">
    <source>
        <dbReference type="Proteomes" id="UP000031465"/>
    </source>
</evidence>
<dbReference type="Proteomes" id="UP000031465">
    <property type="component" value="Unassembled WGS sequence"/>
</dbReference>
<organism evidence="2 3">
    <name type="scientific">Candidatus Protochlamydia amoebophila</name>
    <dbReference type="NCBI Taxonomy" id="362787"/>
    <lineage>
        <taxon>Bacteria</taxon>
        <taxon>Pseudomonadati</taxon>
        <taxon>Chlamydiota</taxon>
        <taxon>Chlamydiia</taxon>
        <taxon>Parachlamydiales</taxon>
        <taxon>Parachlamydiaceae</taxon>
        <taxon>Candidatus Protochlamydia</taxon>
    </lineage>
</organism>
<gene>
    <name evidence="2" type="ORF">DB44_AA00020</name>
</gene>
<dbReference type="PATRIC" id="fig|362787.3.peg.2"/>
<evidence type="ECO:0000256" key="1">
    <source>
        <dbReference type="SAM" id="Phobius"/>
    </source>
</evidence>
<name>A0A0C1HK07_9BACT</name>
<keyword evidence="1" id="KW-0812">Transmembrane</keyword>
<feature type="transmembrane region" description="Helical" evidence="1">
    <location>
        <begin position="141"/>
        <end position="161"/>
    </location>
</feature>
<dbReference type="EMBL" id="JSAN01000001">
    <property type="protein sequence ID" value="KIC74843.1"/>
    <property type="molecule type" value="Genomic_DNA"/>
</dbReference>
<sequence>MPSPAYSFDVNLNDINFIIRIEKLIEKMNRYKDRLDSDGLIGVLLDIKHEVEGYTGKKFDIEKELKGIEKEINKQGGKFKKGELKAIGEKFKKKEKKHHHKAQFIADCINYGIEYDVELEHLTFMARHGQDKQDIELDIPIRLTVGVTIALCGVFLFFVPIPLCQAWAPRVITAGVGIAADGCMNRMEEVKKKP</sequence>
<proteinExistence type="predicted"/>
<accession>A0A0C1HK07</accession>
<keyword evidence="1" id="KW-0472">Membrane</keyword>